<dbReference type="Proteomes" id="UP000184342">
    <property type="component" value="Unassembled WGS sequence"/>
</dbReference>
<sequence length="91" mass="10708">MSKICGEIIIPDALRDKLEQEGILYKHISRVIENAEEHNDRIFLPEKGSCISHLQIGSVTFWVEYFKRDKNCTVQNAYCHRIQIEVFQEEI</sequence>
<protein>
    <submittedName>
        <fullName evidence="1">Uncharacterized protein</fullName>
    </submittedName>
</protein>
<dbReference type="AlphaFoldDB" id="A0A1M6HUA1"/>
<keyword evidence="2" id="KW-1185">Reference proteome</keyword>
<name>A0A1M6HUA1_9FIRM</name>
<gene>
    <name evidence="1" type="ORF">SAMN02745691_01605</name>
</gene>
<dbReference type="OrthoDB" id="5241828at2"/>
<dbReference type="EMBL" id="FQYT01000016">
    <property type="protein sequence ID" value="SHJ25741.1"/>
    <property type="molecule type" value="Genomic_DNA"/>
</dbReference>
<accession>A0A1M6HUA1</accession>
<dbReference type="RefSeq" id="WP_073993902.1">
    <property type="nucleotide sequence ID" value="NZ_FQYT01000016.1"/>
</dbReference>
<organism evidence="1 2">
    <name type="scientific">Parasporobacterium paucivorans DSM 15970</name>
    <dbReference type="NCBI Taxonomy" id="1122934"/>
    <lineage>
        <taxon>Bacteria</taxon>
        <taxon>Bacillati</taxon>
        <taxon>Bacillota</taxon>
        <taxon>Clostridia</taxon>
        <taxon>Lachnospirales</taxon>
        <taxon>Lachnospiraceae</taxon>
        <taxon>Parasporobacterium</taxon>
    </lineage>
</organism>
<dbReference type="STRING" id="1122934.SAMN02745691_01605"/>
<evidence type="ECO:0000313" key="1">
    <source>
        <dbReference type="EMBL" id="SHJ25741.1"/>
    </source>
</evidence>
<proteinExistence type="predicted"/>
<reference evidence="1 2" key="1">
    <citation type="submission" date="2016-11" db="EMBL/GenBank/DDBJ databases">
        <authorList>
            <person name="Jaros S."/>
            <person name="Januszkiewicz K."/>
            <person name="Wedrychowicz H."/>
        </authorList>
    </citation>
    <scope>NUCLEOTIDE SEQUENCE [LARGE SCALE GENOMIC DNA]</scope>
    <source>
        <strain evidence="1 2">DSM 15970</strain>
    </source>
</reference>
<evidence type="ECO:0000313" key="2">
    <source>
        <dbReference type="Proteomes" id="UP000184342"/>
    </source>
</evidence>